<feature type="domain" description="Methyltransferase type 12" evidence="1">
    <location>
        <begin position="65"/>
        <end position="164"/>
    </location>
</feature>
<evidence type="ECO:0000313" key="3">
    <source>
        <dbReference type="Proteomes" id="UP001163624"/>
    </source>
</evidence>
<dbReference type="GO" id="GO:0008168">
    <property type="term" value="F:methyltransferase activity"/>
    <property type="evidence" value="ECO:0007669"/>
    <property type="project" value="UniProtKB-KW"/>
</dbReference>
<dbReference type="InterPro" id="IPR013217">
    <property type="entry name" value="Methyltransf_12"/>
</dbReference>
<dbReference type="InterPro" id="IPR029063">
    <property type="entry name" value="SAM-dependent_MTases_sf"/>
</dbReference>
<dbReference type="Proteomes" id="UP001163624">
    <property type="component" value="Chromosome"/>
</dbReference>
<protein>
    <submittedName>
        <fullName evidence="2">Class I SAM-dependent methyltransferase</fullName>
    </submittedName>
</protein>
<evidence type="ECO:0000259" key="1">
    <source>
        <dbReference type="Pfam" id="PF08242"/>
    </source>
</evidence>
<evidence type="ECO:0000313" key="2">
    <source>
        <dbReference type="EMBL" id="WAI51521.1"/>
    </source>
</evidence>
<dbReference type="GO" id="GO:0032259">
    <property type="term" value="P:methylation"/>
    <property type="evidence" value="ECO:0007669"/>
    <property type="project" value="UniProtKB-KW"/>
</dbReference>
<name>A0ABY7A4S4_9PSED</name>
<gene>
    <name evidence="2" type="ORF">OU419_09830</name>
</gene>
<accession>A0ABY7A4S4</accession>
<sequence length="256" mass="28412">MSKDRFADYRQLGYDDFRQLASRDDLSLHQKIGFPNEYREGFAQVILADVRAKLPALDRPAAVVLDIGAGCGELALQMQRQARVLEQRLLLNDSAEVLAALPESAGSQKVAGRFPEELGEYLDGWRGGFDAVLCYSVFQYVFAEGRPFDFLDQALALLAPGGRLLIGDLPSSGMLQRFLASDSGKAYHRQYSGRDEDPEVHFNRLQPGRIDDAVLLGLMARARAAGFDAWLVPQPSSLPMANRREDLLFQRPGARP</sequence>
<reference evidence="2" key="1">
    <citation type="submission" date="2022-11" db="EMBL/GenBank/DDBJ databases">
        <title>Pseudomonas triclosanedens sp. nov., a triclosan degrader isolated from activated sludge.</title>
        <authorList>
            <person name="Yin Y."/>
            <person name="Lu Z."/>
        </authorList>
    </citation>
    <scope>NUCLEOTIDE SEQUENCE</scope>
    <source>
        <strain evidence="2">ZM23</strain>
    </source>
</reference>
<dbReference type="Pfam" id="PF08242">
    <property type="entry name" value="Methyltransf_12"/>
    <property type="match status" value="1"/>
</dbReference>
<dbReference type="CDD" id="cd02440">
    <property type="entry name" value="AdoMet_MTases"/>
    <property type="match status" value="1"/>
</dbReference>
<keyword evidence="2" id="KW-0808">Transferase</keyword>
<dbReference type="EMBL" id="CP113432">
    <property type="protein sequence ID" value="WAI51521.1"/>
    <property type="molecule type" value="Genomic_DNA"/>
</dbReference>
<keyword evidence="2" id="KW-0489">Methyltransferase</keyword>
<dbReference type="Gene3D" id="3.40.50.150">
    <property type="entry name" value="Vaccinia Virus protein VP39"/>
    <property type="match status" value="1"/>
</dbReference>
<proteinExistence type="predicted"/>
<dbReference type="RefSeq" id="WP_254471979.1">
    <property type="nucleotide sequence ID" value="NZ_CP113432.1"/>
</dbReference>
<keyword evidence="3" id="KW-1185">Reference proteome</keyword>
<organism evidence="2 3">
    <name type="scientific">Pseudomonas triclosanedens</name>
    <dbReference type="NCBI Taxonomy" id="2961893"/>
    <lineage>
        <taxon>Bacteria</taxon>
        <taxon>Pseudomonadati</taxon>
        <taxon>Pseudomonadota</taxon>
        <taxon>Gammaproteobacteria</taxon>
        <taxon>Pseudomonadales</taxon>
        <taxon>Pseudomonadaceae</taxon>
        <taxon>Pseudomonas</taxon>
    </lineage>
</organism>
<dbReference type="SUPFAM" id="SSF53335">
    <property type="entry name" value="S-adenosyl-L-methionine-dependent methyltransferases"/>
    <property type="match status" value="1"/>
</dbReference>